<sequence length="30" mass="3628">NQIVFFDKPNYIFNFFFFATGIPISRKKVE</sequence>
<reference evidence="1" key="1">
    <citation type="journal article" date="2014" name="Front. Microbiol.">
        <title>High frequency of phylogenetically diverse reductive dehalogenase-homologous genes in deep subseafloor sedimentary metagenomes.</title>
        <authorList>
            <person name="Kawai M."/>
            <person name="Futagami T."/>
            <person name="Toyoda A."/>
            <person name="Takaki Y."/>
            <person name="Nishi S."/>
            <person name="Hori S."/>
            <person name="Arai W."/>
            <person name="Tsubouchi T."/>
            <person name="Morono Y."/>
            <person name="Uchiyama I."/>
            <person name="Ito T."/>
            <person name="Fujiyama A."/>
            <person name="Inagaki F."/>
            <person name="Takami H."/>
        </authorList>
    </citation>
    <scope>NUCLEOTIDE SEQUENCE</scope>
    <source>
        <strain evidence="1">Expedition CK06-06</strain>
    </source>
</reference>
<feature type="non-terminal residue" evidence="1">
    <location>
        <position position="1"/>
    </location>
</feature>
<dbReference type="AlphaFoldDB" id="X1GYD9"/>
<name>X1GYD9_9ZZZZ</name>
<protein>
    <submittedName>
        <fullName evidence="1">Uncharacterized protein</fullName>
    </submittedName>
</protein>
<organism evidence="1">
    <name type="scientific">marine sediment metagenome</name>
    <dbReference type="NCBI Taxonomy" id="412755"/>
    <lineage>
        <taxon>unclassified sequences</taxon>
        <taxon>metagenomes</taxon>
        <taxon>ecological metagenomes</taxon>
    </lineage>
</organism>
<evidence type="ECO:0000313" key="1">
    <source>
        <dbReference type="EMBL" id="GAH62177.1"/>
    </source>
</evidence>
<accession>X1GYD9</accession>
<proteinExistence type="predicted"/>
<gene>
    <name evidence="1" type="ORF">S03H2_51771</name>
</gene>
<dbReference type="EMBL" id="BARU01032864">
    <property type="protein sequence ID" value="GAH62177.1"/>
    <property type="molecule type" value="Genomic_DNA"/>
</dbReference>
<comment type="caution">
    <text evidence="1">The sequence shown here is derived from an EMBL/GenBank/DDBJ whole genome shotgun (WGS) entry which is preliminary data.</text>
</comment>